<feature type="modified residue" description="4-aspartylphosphate" evidence="1">
    <location>
        <position position="79"/>
    </location>
</feature>
<dbReference type="InterPro" id="IPR052048">
    <property type="entry name" value="ST_Response_Regulator"/>
</dbReference>
<dbReference type="EMBL" id="JAFEMO010000004">
    <property type="protein sequence ID" value="KAH7571800.1"/>
    <property type="molecule type" value="Genomic_DNA"/>
</dbReference>
<keyword evidence="1" id="KW-0597">Phosphoprotein</keyword>
<evidence type="ECO:0000256" key="1">
    <source>
        <dbReference type="PROSITE-ProRule" id="PRU00169"/>
    </source>
</evidence>
<dbReference type="InterPro" id="IPR001789">
    <property type="entry name" value="Sig_transdc_resp-reg_receiver"/>
</dbReference>
<dbReference type="CDD" id="cd17546">
    <property type="entry name" value="REC_hyHK_CKI1_RcsC-like"/>
    <property type="match status" value="1"/>
</dbReference>
<sequence length="145" mass="15949">MYLGEAGSSSNRMKSVEEKNDEPIRKTLSALIVDDDALIRKVHLTILKSLGFVAQVASNGKEAVDVFRSGANFDIVFIDMDMPIMNGIETTKALRAMGVNCKIVAVTSRGTDVEMEDFVQAGVDFFHVKPLTVAKVIPFVERLQK</sequence>
<accession>A0ABQ8I5B8</accession>
<organism evidence="3 4">
    <name type="scientific">Xanthoceras sorbifolium</name>
    <dbReference type="NCBI Taxonomy" id="99658"/>
    <lineage>
        <taxon>Eukaryota</taxon>
        <taxon>Viridiplantae</taxon>
        <taxon>Streptophyta</taxon>
        <taxon>Embryophyta</taxon>
        <taxon>Tracheophyta</taxon>
        <taxon>Spermatophyta</taxon>
        <taxon>Magnoliopsida</taxon>
        <taxon>eudicotyledons</taxon>
        <taxon>Gunneridae</taxon>
        <taxon>Pentapetalae</taxon>
        <taxon>rosids</taxon>
        <taxon>malvids</taxon>
        <taxon>Sapindales</taxon>
        <taxon>Sapindaceae</taxon>
        <taxon>Xanthoceroideae</taxon>
        <taxon>Xanthoceras</taxon>
    </lineage>
</organism>
<dbReference type="PROSITE" id="PS50110">
    <property type="entry name" value="RESPONSE_REGULATORY"/>
    <property type="match status" value="1"/>
</dbReference>
<dbReference type="Gene3D" id="3.40.50.2300">
    <property type="match status" value="1"/>
</dbReference>
<feature type="domain" description="Response regulatory" evidence="2">
    <location>
        <begin position="29"/>
        <end position="144"/>
    </location>
</feature>
<reference evidence="3 4" key="1">
    <citation type="submission" date="2021-02" db="EMBL/GenBank/DDBJ databases">
        <title>Plant Genome Project.</title>
        <authorList>
            <person name="Zhang R.-G."/>
        </authorList>
    </citation>
    <scope>NUCLEOTIDE SEQUENCE [LARGE SCALE GENOMIC DNA]</scope>
    <source>
        <tissue evidence="3">Leaves</tissue>
    </source>
</reference>
<evidence type="ECO:0000313" key="3">
    <source>
        <dbReference type="EMBL" id="KAH7571800.1"/>
    </source>
</evidence>
<evidence type="ECO:0000259" key="2">
    <source>
        <dbReference type="PROSITE" id="PS50110"/>
    </source>
</evidence>
<proteinExistence type="predicted"/>
<dbReference type="SMART" id="SM00448">
    <property type="entry name" value="REC"/>
    <property type="match status" value="1"/>
</dbReference>
<keyword evidence="4" id="KW-1185">Reference proteome</keyword>
<name>A0ABQ8I5B8_9ROSI</name>
<comment type="caution">
    <text evidence="3">The sequence shown here is derived from an EMBL/GenBank/DDBJ whole genome shotgun (WGS) entry which is preliminary data.</text>
</comment>
<dbReference type="PANTHER" id="PTHR43228:SF1">
    <property type="entry name" value="TWO-COMPONENT RESPONSE REGULATOR ARR22"/>
    <property type="match status" value="1"/>
</dbReference>
<gene>
    <name evidence="3" type="ORF">JRO89_XS04G0144600</name>
</gene>
<dbReference type="Pfam" id="PF00072">
    <property type="entry name" value="Response_reg"/>
    <property type="match status" value="1"/>
</dbReference>
<dbReference type="PANTHER" id="PTHR43228">
    <property type="entry name" value="TWO-COMPONENT RESPONSE REGULATOR"/>
    <property type="match status" value="1"/>
</dbReference>
<protein>
    <recommendedName>
        <fullName evidence="2">Response regulatory domain-containing protein</fullName>
    </recommendedName>
</protein>
<dbReference type="InterPro" id="IPR011006">
    <property type="entry name" value="CheY-like_superfamily"/>
</dbReference>
<evidence type="ECO:0000313" key="4">
    <source>
        <dbReference type="Proteomes" id="UP000827721"/>
    </source>
</evidence>
<dbReference type="Proteomes" id="UP000827721">
    <property type="component" value="Unassembled WGS sequence"/>
</dbReference>
<dbReference type="SUPFAM" id="SSF52172">
    <property type="entry name" value="CheY-like"/>
    <property type="match status" value="1"/>
</dbReference>